<dbReference type="SUPFAM" id="SSF103473">
    <property type="entry name" value="MFS general substrate transporter"/>
    <property type="match status" value="1"/>
</dbReference>
<dbReference type="Pfam" id="PF07690">
    <property type="entry name" value="MFS_1"/>
    <property type="match status" value="1"/>
</dbReference>
<dbReference type="EMBL" id="CAJEWE010000010">
    <property type="protein sequence ID" value="CAD2076330.1"/>
    <property type="molecule type" value="Genomic_DNA"/>
</dbReference>
<name>A0A6V7RFD2_9BACL</name>
<dbReference type="InterPro" id="IPR000849">
    <property type="entry name" value="Sugar_P_transporter"/>
</dbReference>
<feature type="transmembrane region" description="Helical" evidence="7">
    <location>
        <begin position="230"/>
        <end position="251"/>
    </location>
</feature>
<feature type="transmembrane region" description="Helical" evidence="7">
    <location>
        <begin position="81"/>
        <end position="97"/>
    </location>
</feature>
<feature type="transmembrane region" description="Helical" evidence="7">
    <location>
        <begin position="142"/>
        <end position="164"/>
    </location>
</feature>
<dbReference type="PIRSF" id="PIRSF002808">
    <property type="entry name" value="Hexose_phosphate_transp"/>
    <property type="match status" value="1"/>
</dbReference>
<dbReference type="Gene3D" id="1.20.1250.20">
    <property type="entry name" value="MFS general substrate transporter like domains"/>
    <property type="match status" value="2"/>
</dbReference>
<evidence type="ECO:0000256" key="3">
    <source>
        <dbReference type="ARBA" id="ARBA00022475"/>
    </source>
</evidence>
<feature type="transmembrane region" description="Helical" evidence="7">
    <location>
        <begin position="387"/>
        <end position="406"/>
    </location>
</feature>
<evidence type="ECO:0000259" key="8">
    <source>
        <dbReference type="PROSITE" id="PS50850"/>
    </source>
</evidence>
<keyword evidence="4 7" id="KW-0812">Transmembrane</keyword>
<sequence length="429" mass="47154">MNNSNTAVSNKYWIKIVVLFTLGWLVIYATRQVLAPLIPTIMEEFNLSNSQAGNIMSIFFIGYTLSQVPSGIIGDKVGRKTMVIIGTIGFGIFAALTGMMTTYILFIVAWFLVGLFQGMYYGPQYALSSEAIPPERITLGSALINSGMAFGTSIGMYISTITVFDMGLDWKWPFIIISIPVILLGIVMLFLVKERAPHIEAMKQQEKESGAEVVVEEKLKIIDLFKKRNLILAFITIFCSIYGFFVILTWLPTYLLNERGVQGSDVAFVTSLVPWAAIPGSLILSWISDKLGRRKPVLLVMLPVAFISMISIVFFDSMTVLYVALILYGLFGKISTNPVLIAVVADAAPRVGLSTSFGVYNFIGMSASILAPGLTGWITDVSGSFNMAFYVAAGFTLVGIIASSLLDESDNIDRMKKHKKLELHTEEAN</sequence>
<dbReference type="AlphaFoldDB" id="A0A6V7RFD2"/>
<dbReference type="CDD" id="cd17319">
    <property type="entry name" value="MFS_ExuT_GudP_like"/>
    <property type="match status" value="1"/>
</dbReference>
<feature type="domain" description="Major facilitator superfamily (MFS) profile" evidence="8">
    <location>
        <begin position="16"/>
        <end position="411"/>
    </location>
</feature>
<dbReference type="PANTHER" id="PTHR11662:SF399">
    <property type="entry name" value="FI19708P1-RELATED"/>
    <property type="match status" value="1"/>
</dbReference>
<dbReference type="Proteomes" id="UP000521032">
    <property type="component" value="Unassembled WGS sequence"/>
</dbReference>
<evidence type="ECO:0000256" key="1">
    <source>
        <dbReference type="ARBA" id="ARBA00004651"/>
    </source>
</evidence>
<evidence type="ECO:0000256" key="6">
    <source>
        <dbReference type="ARBA" id="ARBA00023136"/>
    </source>
</evidence>
<evidence type="ECO:0000313" key="10">
    <source>
        <dbReference type="Proteomes" id="UP000521032"/>
    </source>
</evidence>
<evidence type="ECO:0000256" key="4">
    <source>
        <dbReference type="ARBA" id="ARBA00022692"/>
    </source>
</evidence>
<feature type="transmembrane region" description="Helical" evidence="7">
    <location>
        <begin position="266"/>
        <end position="285"/>
    </location>
</feature>
<keyword evidence="3" id="KW-1003">Cell membrane</keyword>
<feature type="transmembrane region" description="Helical" evidence="7">
    <location>
        <begin position="321"/>
        <end position="345"/>
    </location>
</feature>
<comment type="caution">
    <text evidence="9">The sequence shown here is derived from an EMBL/GenBank/DDBJ whole genome shotgun (WGS) entry which is preliminary data.</text>
</comment>
<evidence type="ECO:0000256" key="7">
    <source>
        <dbReference type="SAM" id="Phobius"/>
    </source>
</evidence>
<feature type="transmembrane region" description="Helical" evidence="7">
    <location>
        <begin position="170"/>
        <end position="192"/>
    </location>
</feature>
<feature type="transmembrane region" description="Helical" evidence="7">
    <location>
        <begin position="12"/>
        <end position="31"/>
    </location>
</feature>
<reference evidence="9 10" key="1">
    <citation type="submission" date="2020-07" db="EMBL/GenBank/DDBJ databases">
        <authorList>
            <person name="Criscuolo A."/>
        </authorList>
    </citation>
    <scope>NUCLEOTIDE SEQUENCE [LARGE SCALE GENOMIC DNA]</scope>
    <source>
        <strain evidence="10">CIP 111030</strain>
    </source>
</reference>
<dbReference type="GO" id="GO:0005886">
    <property type="term" value="C:plasma membrane"/>
    <property type="evidence" value="ECO:0007669"/>
    <property type="project" value="UniProtKB-SubCell"/>
</dbReference>
<dbReference type="PANTHER" id="PTHR11662">
    <property type="entry name" value="SOLUTE CARRIER FAMILY 17"/>
    <property type="match status" value="1"/>
</dbReference>
<evidence type="ECO:0000256" key="2">
    <source>
        <dbReference type="ARBA" id="ARBA00022448"/>
    </source>
</evidence>
<keyword evidence="10" id="KW-1185">Reference proteome</keyword>
<keyword evidence="6 7" id="KW-0472">Membrane</keyword>
<dbReference type="InterPro" id="IPR020846">
    <property type="entry name" value="MFS_dom"/>
</dbReference>
<keyword evidence="2" id="KW-0813">Transport</keyword>
<protein>
    <submittedName>
        <fullName evidence="9">Hexuronate transporter</fullName>
    </submittedName>
</protein>
<dbReference type="PROSITE" id="PS50850">
    <property type="entry name" value="MFS"/>
    <property type="match status" value="1"/>
</dbReference>
<evidence type="ECO:0000313" key="9">
    <source>
        <dbReference type="EMBL" id="CAD2076330.1"/>
    </source>
</evidence>
<accession>A0A6V7RFD2</accession>
<proteinExistence type="predicted"/>
<comment type="subcellular location">
    <subcellularLocation>
        <location evidence="1">Cell membrane</location>
        <topology evidence="1">Multi-pass membrane protein</topology>
    </subcellularLocation>
</comment>
<evidence type="ECO:0000256" key="5">
    <source>
        <dbReference type="ARBA" id="ARBA00022989"/>
    </source>
</evidence>
<feature type="transmembrane region" description="Helical" evidence="7">
    <location>
        <begin position="297"/>
        <end position="315"/>
    </location>
</feature>
<feature type="transmembrane region" description="Helical" evidence="7">
    <location>
        <begin position="357"/>
        <end position="375"/>
    </location>
</feature>
<dbReference type="InterPro" id="IPR050382">
    <property type="entry name" value="MFS_Na/Anion_cotransporter"/>
</dbReference>
<feature type="transmembrane region" description="Helical" evidence="7">
    <location>
        <begin position="103"/>
        <end position="121"/>
    </location>
</feature>
<dbReference type="InterPro" id="IPR036259">
    <property type="entry name" value="MFS_trans_sf"/>
</dbReference>
<feature type="transmembrane region" description="Helical" evidence="7">
    <location>
        <begin position="51"/>
        <end position="69"/>
    </location>
</feature>
<keyword evidence="5 7" id="KW-1133">Transmembrane helix</keyword>
<organism evidence="9 10">
    <name type="scientific">Phocicoccus schoeneichii</name>
    <dbReference type="NCBI Taxonomy" id="1812261"/>
    <lineage>
        <taxon>Bacteria</taxon>
        <taxon>Bacillati</taxon>
        <taxon>Bacillota</taxon>
        <taxon>Bacilli</taxon>
        <taxon>Bacillales</taxon>
        <taxon>Salinicoccaceae</taxon>
        <taxon>Phocicoccus</taxon>
    </lineage>
</organism>
<dbReference type="RefSeq" id="WP_186087227.1">
    <property type="nucleotide sequence ID" value="NZ_BMDB01000001.1"/>
</dbReference>
<dbReference type="InterPro" id="IPR011701">
    <property type="entry name" value="MFS"/>
</dbReference>
<gene>
    <name evidence="9" type="primary">exuT_1</name>
    <name evidence="9" type="ORF">JEOSCH030_01048</name>
</gene>
<dbReference type="GO" id="GO:0022857">
    <property type="term" value="F:transmembrane transporter activity"/>
    <property type="evidence" value="ECO:0007669"/>
    <property type="project" value="InterPro"/>
</dbReference>